<proteinExistence type="predicted"/>
<comment type="caution">
    <text evidence="1">The sequence shown here is derived from an EMBL/GenBank/DDBJ whole genome shotgun (WGS) entry which is preliminary data.</text>
</comment>
<evidence type="ECO:0000313" key="1">
    <source>
        <dbReference type="EMBL" id="KKL15595.1"/>
    </source>
</evidence>
<protein>
    <submittedName>
        <fullName evidence="1">Uncharacterized protein</fullName>
    </submittedName>
</protein>
<dbReference type="AlphaFoldDB" id="A0A0F9B1R8"/>
<sequence>MPVDIGEEAIDGDANRVSGWTVINRGNPATISGRITSIDIWADVADITGLRVGTFYTTNGNTLKCRDSVAIAGTITAGSKVTKAVTIAVEIGDYIGLYWTGGNLEYANSDYLGVWWIAGEKIDPDDQGNYALRGTHSLSLGGYVEVIPPSSTINYKWHVYTLVNQTLQTIFNVRALVSKSNQLKWNVKTLVNDTINFKYAIEVLVFSERMKLTLKARGLSLSLNSRSFDLTLQRR</sequence>
<gene>
    <name evidence="1" type="ORF">LCGC14_2504010</name>
</gene>
<accession>A0A0F9B1R8</accession>
<reference evidence="1" key="1">
    <citation type="journal article" date="2015" name="Nature">
        <title>Complex archaea that bridge the gap between prokaryotes and eukaryotes.</title>
        <authorList>
            <person name="Spang A."/>
            <person name="Saw J.H."/>
            <person name="Jorgensen S.L."/>
            <person name="Zaremba-Niedzwiedzka K."/>
            <person name="Martijn J."/>
            <person name="Lind A.E."/>
            <person name="van Eijk R."/>
            <person name="Schleper C."/>
            <person name="Guy L."/>
            <person name="Ettema T.J."/>
        </authorList>
    </citation>
    <scope>NUCLEOTIDE SEQUENCE</scope>
</reference>
<organism evidence="1">
    <name type="scientific">marine sediment metagenome</name>
    <dbReference type="NCBI Taxonomy" id="412755"/>
    <lineage>
        <taxon>unclassified sequences</taxon>
        <taxon>metagenomes</taxon>
        <taxon>ecological metagenomes</taxon>
    </lineage>
</organism>
<name>A0A0F9B1R8_9ZZZZ</name>
<dbReference type="EMBL" id="LAZR01040006">
    <property type="protein sequence ID" value="KKL15595.1"/>
    <property type="molecule type" value="Genomic_DNA"/>
</dbReference>